<evidence type="ECO:0000313" key="1">
    <source>
        <dbReference type="EMBL" id="KAI8018277.1"/>
    </source>
</evidence>
<protein>
    <submittedName>
        <fullName evidence="1">Uncharacterized protein</fullName>
    </submittedName>
</protein>
<gene>
    <name evidence="1" type="ORF">LOK49_LG04G00669</name>
</gene>
<evidence type="ECO:0000313" key="2">
    <source>
        <dbReference type="Proteomes" id="UP001060215"/>
    </source>
</evidence>
<accession>A0ACC0HZ26</accession>
<organism evidence="1 2">
    <name type="scientific">Camellia lanceoleosa</name>
    <dbReference type="NCBI Taxonomy" id="1840588"/>
    <lineage>
        <taxon>Eukaryota</taxon>
        <taxon>Viridiplantae</taxon>
        <taxon>Streptophyta</taxon>
        <taxon>Embryophyta</taxon>
        <taxon>Tracheophyta</taxon>
        <taxon>Spermatophyta</taxon>
        <taxon>Magnoliopsida</taxon>
        <taxon>eudicotyledons</taxon>
        <taxon>Gunneridae</taxon>
        <taxon>Pentapetalae</taxon>
        <taxon>asterids</taxon>
        <taxon>Ericales</taxon>
        <taxon>Theaceae</taxon>
        <taxon>Camellia</taxon>
    </lineage>
</organism>
<comment type="caution">
    <text evidence="1">The sequence shown here is derived from an EMBL/GenBank/DDBJ whole genome shotgun (WGS) entry which is preliminary data.</text>
</comment>
<dbReference type="EMBL" id="CM045759">
    <property type="protein sequence ID" value="KAI8018277.1"/>
    <property type="molecule type" value="Genomic_DNA"/>
</dbReference>
<reference evidence="1 2" key="1">
    <citation type="journal article" date="2022" name="Plant J.">
        <title>Chromosome-level genome of Camellia lanceoleosa provides a valuable resource for understanding genome evolution and self-incompatibility.</title>
        <authorList>
            <person name="Gong W."/>
            <person name="Xiao S."/>
            <person name="Wang L."/>
            <person name="Liao Z."/>
            <person name="Chang Y."/>
            <person name="Mo W."/>
            <person name="Hu G."/>
            <person name="Li W."/>
            <person name="Zhao G."/>
            <person name="Zhu H."/>
            <person name="Hu X."/>
            <person name="Ji K."/>
            <person name="Xiang X."/>
            <person name="Song Q."/>
            <person name="Yuan D."/>
            <person name="Jin S."/>
            <person name="Zhang L."/>
        </authorList>
    </citation>
    <scope>NUCLEOTIDE SEQUENCE [LARGE SCALE GENOMIC DNA]</scope>
    <source>
        <strain evidence="1">SQ_2022a</strain>
    </source>
</reference>
<sequence length="44" mass="5036">MQCKEHINVDKNSHHKVQVKFSKSPAESPETVARLFAPPFGRMK</sequence>
<dbReference type="Proteomes" id="UP001060215">
    <property type="component" value="Chromosome 2"/>
</dbReference>
<proteinExistence type="predicted"/>
<name>A0ACC0HZ26_9ERIC</name>
<keyword evidence="2" id="KW-1185">Reference proteome</keyword>